<evidence type="ECO:0000256" key="7">
    <source>
        <dbReference type="ARBA" id="ARBA00022519"/>
    </source>
</evidence>
<dbReference type="GO" id="GO:0005524">
    <property type="term" value="F:ATP binding"/>
    <property type="evidence" value="ECO:0007669"/>
    <property type="project" value="UniProtKB-KW"/>
</dbReference>
<dbReference type="EMBL" id="VBAI01000118">
    <property type="protein sequence ID" value="TMJ10400.1"/>
    <property type="molecule type" value="Genomic_DNA"/>
</dbReference>
<evidence type="ECO:0000256" key="16">
    <source>
        <dbReference type="ARBA" id="ARBA00051245"/>
    </source>
</evidence>
<evidence type="ECO:0000256" key="11">
    <source>
        <dbReference type="ARBA" id="ARBA00022777"/>
    </source>
</evidence>
<feature type="domain" description="Tyrosine-protein kinase G-rich" evidence="21">
    <location>
        <begin position="344"/>
        <end position="419"/>
    </location>
</feature>
<evidence type="ECO:0000256" key="3">
    <source>
        <dbReference type="ARBA" id="ARBA00007316"/>
    </source>
</evidence>
<evidence type="ECO:0000256" key="12">
    <source>
        <dbReference type="ARBA" id="ARBA00022840"/>
    </source>
</evidence>
<keyword evidence="17" id="KW-0175">Coiled coil</keyword>
<keyword evidence="14 18" id="KW-0472">Membrane</keyword>
<dbReference type="InterPro" id="IPR032807">
    <property type="entry name" value="GNVR"/>
</dbReference>
<comment type="caution">
    <text evidence="22">The sequence shown here is derived from an EMBL/GenBank/DDBJ whole genome shotgun (WGS) entry which is preliminary data.</text>
</comment>
<keyword evidence="12" id="KW-0067">ATP-binding</keyword>
<dbReference type="Proteomes" id="UP000315217">
    <property type="component" value="Unassembled WGS sequence"/>
</dbReference>
<keyword evidence="8 22" id="KW-0808">Transferase</keyword>
<keyword evidence="7" id="KW-0997">Cell inner membrane</keyword>
<keyword evidence="15" id="KW-0829">Tyrosine-protein kinase</keyword>
<evidence type="ECO:0000256" key="6">
    <source>
        <dbReference type="ARBA" id="ARBA00022475"/>
    </source>
</evidence>
<evidence type="ECO:0000256" key="13">
    <source>
        <dbReference type="ARBA" id="ARBA00022989"/>
    </source>
</evidence>
<dbReference type="InterPro" id="IPR003856">
    <property type="entry name" value="LPS_length_determ_N"/>
</dbReference>
<dbReference type="NCBIfam" id="TIGR01007">
    <property type="entry name" value="eps_fam"/>
    <property type="match status" value="1"/>
</dbReference>
<comment type="catalytic activity">
    <reaction evidence="16">
        <text>L-tyrosyl-[protein] + ATP = O-phospho-L-tyrosyl-[protein] + ADP + H(+)</text>
        <dbReference type="Rhea" id="RHEA:10596"/>
        <dbReference type="Rhea" id="RHEA-COMP:10136"/>
        <dbReference type="Rhea" id="RHEA-COMP:20101"/>
        <dbReference type="ChEBI" id="CHEBI:15378"/>
        <dbReference type="ChEBI" id="CHEBI:30616"/>
        <dbReference type="ChEBI" id="CHEBI:46858"/>
        <dbReference type="ChEBI" id="CHEBI:61978"/>
        <dbReference type="ChEBI" id="CHEBI:456216"/>
        <dbReference type="EC" id="2.7.10.2"/>
    </reaction>
</comment>
<evidence type="ECO:0000259" key="21">
    <source>
        <dbReference type="Pfam" id="PF13807"/>
    </source>
</evidence>
<keyword evidence="10" id="KW-0547">Nucleotide-binding</keyword>
<feature type="domain" description="AAA" evidence="20">
    <location>
        <begin position="513"/>
        <end position="644"/>
    </location>
</feature>
<comment type="similarity">
    <text evidence="3">Belongs to the CpsD/CapB family.</text>
</comment>
<dbReference type="Pfam" id="PF02706">
    <property type="entry name" value="Wzz"/>
    <property type="match status" value="1"/>
</dbReference>
<sequence length="708" mass="76531">MESVDATFLDEPQMSMRGYIDVLLRHRWIVAACFLAALATAVGASLWMPPVYQASTTVTADKVPPVVLLDRPGEFSIFADQAAAQAPNVSTLAELIRSDAVRAGASAMLATTVGADAEHVLDSGMDVRPIRNTDLVRISVEHTNPRLAAAAADALANSLIDLNLKSRRQRATETRQFIEGQLAQASQELRAGEDALVRFKDQFGNIALTEDTSITVQKLAALEAQQVDLQLQKRELEERIAWARAHGAGHARITPTQSSENQLVTGLQSTLAALEIERAGLREQLTPQHPAVVATEAKIAETRNWLDAALTRDQAALDARERDLTGAIAHYAEKIRGVPSREVELARLMREAKKAEEVYLLLSQRLQEAGIAEASIGSAIRVVDVAKIPRTPIRPRRQMNTLFGAVLGLMIGGLAAFVKDQIDDTVQSSEEVERVLKAPVLGAIPILGGPGVSGNGPGRDGGGLLVLAGPGAQERAAWRVVEAYLALRTHVLFSLPDAQHKHLMVTSALSSEGKSTVAMNLAIAIARTGRRVWLVDGDLRRRTLQRFFSTNGSPGLATFLAGQADVNDVVCQADEPNLWFLPSGPTVPNPTELLGAQRMKQLMDEARAHSDVLILDSPPALPVTDAEVAGAQVDGALVVVKVGVTSRRSLKHVRQRLEGVGIKIVGAVLNFVPARSGDAYYYDTYYNRTEKSKKEDRQYAARQKEGKS</sequence>
<gene>
    <name evidence="22" type="ORF">E6G98_07605</name>
</gene>
<comment type="similarity">
    <text evidence="4">Belongs to the etk/wzc family.</text>
</comment>
<evidence type="ECO:0000256" key="8">
    <source>
        <dbReference type="ARBA" id="ARBA00022679"/>
    </source>
</evidence>
<evidence type="ECO:0000256" key="14">
    <source>
        <dbReference type="ARBA" id="ARBA00023136"/>
    </source>
</evidence>
<keyword evidence="6" id="KW-1003">Cell membrane</keyword>
<evidence type="ECO:0000259" key="20">
    <source>
        <dbReference type="Pfam" id="PF13614"/>
    </source>
</evidence>
<evidence type="ECO:0000256" key="9">
    <source>
        <dbReference type="ARBA" id="ARBA00022692"/>
    </source>
</evidence>
<protein>
    <recommendedName>
        <fullName evidence="5">non-specific protein-tyrosine kinase</fullName>
        <ecNumber evidence="5">2.7.10.2</ecNumber>
    </recommendedName>
</protein>
<dbReference type="Gene3D" id="3.40.50.300">
    <property type="entry name" value="P-loop containing nucleotide triphosphate hydrolases"/>
    <property type="match status" value="1"/>
</dbReference>
<evidence type="ECO:0000256" key="18">
    <source>
        <dbReference type="SAM" id="Phobius"/>
    </source>
</evidence>
<dbReference type="InterPro" id="IPR005702">
    <property type="entry name" value="Wzc-like_C"/>
</dbReference>
<feature type="coiled-coil region" evidence="17">
    <location>
        <begin position="168"/>
        <end position="239"/>
    </location>
</feature>
<evidence type="ECO:0000313" key="23">
    <source>
        <dbReference type="Proteomes" id="UP000315217"/>
    </source>
</evidence>
<dbReference type="InterPro" id="IPR027417">
    <property type="entry name" value="P-loop_NTPase"/>
</dbReference>
<comment type="similarity">
    <text evidence="2">Belongs to the CpsC/CapA family.</text>
</comment>
<dbReference type="AlphaFoldDB" id="A0A537LQY4"/>
<organism evidence="22 23">
    <name type="scientific">Candidatus Segetimicrobium genomatis</name>
    <dbReference type="NCBI Taxonomy" id="2569760"/>
    <lineage>
        <taxon>Bacteria</taxon>
        <taxon>Bacillati</taxon>
        <taxon>Candidatus Sysuimicrobiota</taxon>
        <taxon>Candidatus Sysuimicrobiia</taxon>
        <taxon>Candidatus Sysuimicrobiales</taxon>
        <taxon>Candidatus Segetimicrobiaceae</taxon>
        <taxon>Candidatus Segetimicrobium</taxon>
    </lineage>
</organism>
<evidence type="ECO:0000313" key="22">
    <source>
        <dbReference type="EMBL" id="TMJ10400.1"/>
    </source>
</evidence>
<dbReference type="CDD" id="cd05387">
    <property type="entry name" value="BY-kinase"/>
    <property type="match status" value="1"/>
</dbReference>
<feature type="transmembrane region" description="Helical" evidence="18">
    <location>
        <begin position="28"/>
        <end position="47"/>
    </location>
</feature>
<dbReference type="PANTHER" id="PTHR32309">
    <property type="entry name" value="TYROSINE-PROTEIN KINASE"/>
    <property type="match status" value="1"/>
</dbReference>
<feature type="domain" description="Polysaccharide chain length determinant N-terminal" evidence="19">
    <location>
        <begin position="14"/>
        <end position="103"/>
    </location>
</feature>
<keyword evidence="11 22" id="KW-0418">Kinase</keyword>
<dbReference type="GO" id="GO:0005886">
    <property type="term" value="C:plasma membrane"/>
    <property type="evidence" value="ECO:0007669"/>
    <property type="project" value="UniProtKB-SubCell"/>
</dbReference>
<evidence type="ECO:0000256" key="2">
    <source>
        <dbReference type="ARBA" id="ARBA00006683"/>
    </source>
</evidence>
<comment type="subcellular location">
    <subcellularLocation>
        <location evidence="1">Cell inner membrane</location>
        <topology evidence="1">Multi-pass membrane protein</topology>
    </subcellularLocation>
</comment>
<dbReference type="Pfam" id="PF13807">
    <property type="entry name" value="GNVR"/>
    <property type="match status" value="1"/>
</dbReference>
<dbReference type="SUPFAM" id="SSF52540">
    <property type="entry name" value="P-loop containing nucleoside triphosphate hydrolases"/>
    <property type="match status" value="1"/>
</dbReference>
<evidence type="ECO:0000256" key="10">
    <source>
        <dbReference type="ARBA" id="ARBA00022741"/>
    </source>
</evidence>
<evidence type="ECO:0000256" key="15">
    <source>
        <dbReference type="ARBA" id="ARBA00023137"/>
    </source>
</evidence>
<dbReference type="InterPro" id="IPR050445">
    <property type="entry name" value="Bact_polysacc_biosynth/exp"/>
</dbReference>
<keyword evidence="13 18" id="KW-1133">Transmembrane helix</keyword>
<evidence type="ECO:0000256" key="1">
    <source>
        <dbReference type="ARBA" id="ARBA00004429"/>
    </source>
</evidence>
<accession>A0A537LQY4</accession>
<keyword evidence="9 18" id="KW-0812">Transmembrane</keyword>
<dbReference type="InterPro" id="IPR025669">
    <property type="entry name" value="AAA_dom"/>
</dbReference>
<evidence type="ECO:0000259" key="19">
    <source>
        <dbReference type="Pfam" id="PF02706"/>
    </source>
</evidence>
<evidence type="ECO:0000256" key="17">
    <source>
        <dbReference type="SAM" id="Coils"/>
    </source>
</evidence>
<evidence type="ECO:0000256" key="5">
    <source>
        <dbReference type="ARBA" id="ARBA00011903"/>
    </source>
</evidence>
<dbReference type="PANTHER" id="PTHR32309:SF13">
    <property type="entry name" value="FERRIC ENTEROBACTIN TRANSPORT PROTEIN FEPE"/>
    <property type="match status" value="1"/>
</dbReference>
<dbReference type="Pfam" id="PF13614">
    <property type="entry name" value="AAA_31"/>
    <property type="match status" value="1"/>
</dbReference>
<dbReference type="EC" id="2.7.10.2" evidence="5"/>
<name>A0A537LQY4_9BACT</name>
<proteinExistence type="inferred from homology"/>
<dbReference type="GO" id="GO:0004715">
    <property type="term" value="F:non-membrane spanning protein tyrosine kinase activity"/>
    <property type="evidence" value="ECO:0007669"/>
    <property type="project" value="UniProtKB-EC"/>
</dbReference>
<reference evidence="22 23" key="1">
    <citation type="journal article" date="2019" name="Nat. Microbiol.">
        <title>Mediterranean grassland soil C-N compound turnover is dependent on rainfall and depth, and is mediated by genomically divergent microorganisms.</title>
        <authorList>
            <person name="Diamond S."/>
            <person name="Andeer P.F."/>
            <person name="Li Z."/>
            <person name="Crits-Christoph A."/>
            <person name="Burstein D."/>
            <person name="Anantharaman K."/>
            <person name="Lane K.R."/>
            <person name="Thomas B.C."/>
            <person name="Pan C."/>
            <person name="Northen T.R."/>
            <person name="Banfield J.F."/>
        </authorList>
    </citation>
    <scope>NUCLEOTIDE SEQUENCE [LARGE SCALE GENOMIC DNA]</scope>
    <source>
        <strain evidence="22">NP_1</strain>
    </source>
</reference>
<evidence type="ECO:0000256" key="4">
    <source>
        <dbReference type="ARBA" id="ARBA00008883"/>
    </source>
</evidence>